<evidence type="ECO:0000259" key="5">
    <source>
        <dbReference type="SMART" id="SM00848"/>
    </source>
</evidence>
<feature type="domain" description="Cathepsin propeptide inhibitor" evidence="5">
    <location>
        <begin position="1"/>
        <end position="54"/>
    </location>
</feature>
<evidence type="ECO:0000313" key="7">
    <source>
        <dbReference type="Proteomes" id="UP000636709"/>
    </source>
</evidence>
<dbReference type="SUPFAM" id="SSF54001">
    <property type="entry name" value="Cysteine proteinases"/>
    <property type="match status" value="1"/>
</dbReference>
<dbReference type="PROSITE" id="PS00639">
    <property type="entry name" value="THIOL_PROTEASE_HIS"/>
    <property type="match status" value="1"/>
</dbReference>
<dbReference type="GO" id="GO:0006508">
    <property type="term" value="P:proteolysis"/>
    <property type="evidence" value="ECO:0007669"/>
    <property type="project" value="InterPro"/>
</dbReference>
<protein>
    <submittedName>
        <fullName evidence="6">Uncharacterized protein</fullName>
    </submittedName>
</protein>
<proteinExistence type="inferred from homology"/>
<dbReference type="Gene3D" id="3.90.70.10">
    <property type="entry name" value="Cysteine proteinases"/>
    <property type="match status" value="2"/>
</dbReference>
<dbReference type="SMART" id="SM00848">
    <property type="entry name" value="Inhibitor_I29"/>
    <property type="match status" value="1"/>
</dbReference>
<sequence length="267" mass="28404">MAEHGRTYKDEAEKARRFQVFKENAEFIDRSNAVAGRKYHLATNEFTDMTHDEFMAKYTGFKPLPSGANKLHGFKYENFTLSSDDQQAVDWRQSGAVTGVKNQGGCGCCWAFSAVGAVEGINAITTGQLIINDAGGLATEDSYPYTGTQGTCQSFQPAVTINGYQGVPSGDEDALAAAVANQPVSVGVDGSTFQSYGGGIFPGDGCGTDITHAVTAVGYGVDQDGTQYWLLKNSWGTTWGEAGYMRLERGTGACGIAQDAWYPTASA</sequence>
<dbReference type="InterPro" id="IPR000169">
    <property type="entry name" value="Pept_cys_AS"/>
</dbReference>
<evidence type="ECO:0000256" key="3">
    <source>
        <dbReference type="ARBA" id="ARBA00023157"/>
    </source>
</evidence>
<dbReference type="InterPro" id="IPR039417">
    <property type="entry name" value="Peptidase_C1A_papain-like"/>
</dbReference>
<name>A0A835B0G0_9POAL</name>
<dbReference type="PROSITE" id="PS00640">
    <property type="entry name" value="THIOL_PROTEASE_ASN"/>
    <property type="match status" value="1"/>
</dbReference>
<dbReference type="Pfam" id="PF00112">
    <property type="entry name" value="Peptidase_C1"/>
    <property type="match status" value="2"/>
</dbReference>
<evidence type="ECO:0000259" key="4">
    <source>
        <dbReference type="SMART" id="SM00645"/>
    </source>
</evidence>
<dbReference type="InterPro" id="IPR025661">
    <property type="entry name" value="Pept_asp_AS"/>
</dbReference>
<keyword evidence="7" id="KW-1185">Reference proteome</keyword>
<dbReference type="InterPro" id="IPR000668">
    <property type="entry name" value="Peptidase_C1A_C"/>
</dbReference>
<dbReference type="SMART" id="SM00645">
    <property type="entry name" value="Pept_C1"/>
    <property type="match status" value="1"/>
</dbReference>
<dbReference type="InterPro" id="IPR025660">
    <property type="entry name" value="Pept_his_AS"/>
</dbReference>
<dbReference type="AlphaFoldDB" id="A0A835B0G0"/>
<dbReference type="GO" id="GO:0008234">
    <property type="term" value="F:cysteine-type peptidase activity"/>
    <property type="evidence" value="ECO:0007669"/>
    <property type="project" value="InterPro"/>
</dbReference>
<feature type="domain" description="Peptidase C1A papain C-terminal" evidence="4">
    <location>
        <begin position="85"/>
        <end position="264"/>
    </location>
</feature>
<comment type="caution">
    <text evidence="6">The sequence shown here is derived from an EMBL/GenBank/DDBJ whole genome shotgun (WGS) entry which is preliminary data.</text>
</comment>
<evidence type="ECO:0000313" key="6">
    <source>
        <dbReference type="EMBL" id="KAF8686622.1"/>
    </source>
</evidence>
<dbReference type="Proteomes" id="UP000636709">
    <property type="component" value="Unassembled WGS sequence"/>
</dbReference>
<keyword evidence="3" id="KW-1015">Disulfide bond</keyword>
<dbReference type="Pfam" id="PF08246">
    <property type="entry name" value="Inhibitor_I29"/>
    <property type="match status" value="1"/>
</dbReference>
<evidence type="ECO:0000256" key="2">
    <source>
        <dbReference type="ARBA" id="ARBA00022729"/>
    </source>
</evidence>
<dbReference type="EMBL" id="JACEFO010002063">
    <property type="protein sequence ID" value="KAF8686622.1"/>
    <property type="molecule type" value="Genomic_DNA"/>
</dbReference>
<comment type="similarity">
    <text evidence="1">Belongs to the peptidase C1 family.</text>
</comment>
<dbReference type="InterPro" id="IPR038765">
    <property type="entry name" value="Papain-like_cys_pep_sf"/>
</dbReference>
<dbReference type="InterPro" id="IPR013128">
    <property type="entry name" value="Peptidase_C1A"/>
</dbReference>
<gene>
    <name evidence="6" type="ORF">HU200_043449</name>
</gene>
<dbReference type="InterPro" id="IPR013201">
    <property type="entry name" value="Prot_inhib_I29"/>
</dbReference>
<reference evidence="6" key="1">
    <citation type="submission" date="2020-07" db="EMBL/GenBank/DDBJ databases">
        <title>Genome sequence and genetic diversity analysis of an under-domesticated orphan crop, white fonio (Digitaria exilis).</title>
        <authorList>
            <person name="Bennetzen J.L."/>
            <person name="Chen S."/>
            <person name="Ma X."/>
            <person name="Wang X."/>
            <person name="Yssel A.E.J."/>
            <person name="Chaluvadi S.R."/>
            <person name="Johnson M."/>
            <person name="Gangashetty P."/>
            <person name="Hamidou F."/>
            <person name="Sanogo M.D."/>
            <person name="Zwaenepoel A."/>
            <person name="Wallace J."/>
            <person name="Van De Peer Y."/>
            <person name="Van Deynze A."/>
        </authorList>
    </citation>
    <scope>NUCLEOTIDE SEQUENCE</scope>
    <source>
        <tissue evidence="6">Leaves</tissue>
    </source>
</reference>
<organism evidence="6 7">
    <name type="scientific">Digitaria exilis</name>
    <dbReference type="NCBI Taxonomy" id="1010633"/>
    <lineage>
        <taxon>Eukaryota</taxon>
        <taxon>Viridiplantae</taxon>
        <taxon>Streptophyta</taxon>
        <taxon>Embryophyta</taxon>
        <taxon>Tracheophyta</taxon>
        <taxon>Spermatophyta</taxon>
        <taxon>Magnoliopsida</taxon>
        <taxon>Liliopsida</taxon>
        <taxon>Poales</taxon>
        <taxon>Poaceae</taxon>
        <taxon>PACMAD clade</taxon>
        <taxon>Panicoideae</taxon>
        <taxon>Panicodae</taxon>
        <taxon>Paniceae</taxon>
        <taxon>Anthephorinae</taxon>
        <taxon>Digitaria</taxon>
    </lineage>
</organism>
<evidence type="ECO:0000256" key="1">
    <source>
        <dbReference type="ARBA" id="ARBA00008455"/>
    </source>
</evidence>
<accession>A0A835B0G0</accession>
<dbReference type="PRINTS" id="PR00705">
    <property type="entry name" value="PAPAIN"/>
</dbReference>
<dbReference type="CDD" id="cd02248">
    <property type="entry name" value="Peptidase_C1A"/>
    <property type="match status" value="1"/>
</dbReference>
<keyword evidence="2" id="KW-0732">Signal</keyword>
<dbReference type="PROSITE" id="PS00139">
    <property type="entry name" value="THIOL_PROTEASE_CYS"/>
    <property type="match status" value="1"/>
</dbReference>
<dbReference type="PANTHER" id="PTHR12411">
    <property type="entry name" value="CYSTEINE PROTEASE FAMILY C1-RELATED"/>
    <property type="match status" value="1"/>
</dbReference>
<dbReference type="OrthoDB" id="10253408at2759"/>